<evidence type="ECO:0000259" key="9">
    <source>
        <dbReference type="Pfam" id="PF25917"/>
    </source>
</evidence>
<evidence type="ECO:0000256" key="1">
    <source>
        <dbReference type="ARBA" id="ARBA00004236"/>
    </source>
</evidence>
<evidence type="ECO:0000256" key="2">
    <source>
        <dbReference type="ARBA" id="ARBA00009477"/>
    </source>
</evidence>
<evidence type="ECO:0000313" key="13">
    <source>
        <dbReference type="Proteomes" id="UP000727907"/>
    </source>
</evidence>
<dbReference type="InterPro" id="IPR058626">
    <property type="entry name" value="MdtA-like_b-barrel"/>
</dbReference>
<keyword evidence="4" id="KW-1003">Cell membrane</keyword>
<keyword evidence="6" id="KW-0472">Membrane</keyword>
<accession>A0ABS6IEK7</accession>
<feature type="domain" description="Multidrug resistance protein MdtA-like beta-barrel" evidence="10">
    <location>
        <begin position="218"/>
        <end position="301"/>
    </location>
</feature>
<evidence type="ECO:0000259" key="10">
    <source>
        <dbReference type="Pfam" id="PF25944"/>
    </source>
</evidence>
<keyword evidence="13" id="KW-1185">Reference proteome</keyword>
<proteinExistence type="inferred from homology"/>
<comment type="caution">
    <text evidence="12">The sequence shown here is derived from an EMBL/GenBank/DDBJ whole genome shotgun (WGS) entry which is preliminary data.</text>
</comment>
<dbReference type="Proteomes" id="UP000727907">
    <property type="component" value="Unassembled WGS sequence"/>
</dbReference>
<dbReference type="InterPro" id="IPR058624">
    <property type="entry name" value="MdtA-like_HH"/>
</dbReference>
<feature type="domain" description="Multidrug resistance protein MdtA-like barrel-sandwich hybrid" evidence="9">
    <location>
        <begin position="72"/>
        <end position="213"/>
    </location>
</feature>
<keyword evidence="3" id="KW-0813">Transport</keyword>
<dbReference type="Pfam" id="PF25876">
    <property type="entry name" value="HH_MFP_RND"/>
    <property type="match status" value="1"/>
</dbReference>
<name>A0ABS6IEK7_9HYPH</name>
<evidence type="ECO:0000256" key="7">
    <source>
        <dbReference type="SAM" id="MobiDB-lite"/>
    </source>
</evidence>
<protein>
    <submittedName>
        <fullName evidence="12">Efflux RND transporter periplasmic adaptor subunit</fullName>
    </submittedName>
</protein>
<keyword evidence="5" id="KW-0997">Cell inner membrane</keyword>
<dbReference type="NCBIfam" id="TIGR01730">
    <property type="entry name" value="RND_mfp"/>
    <property type="match status" value="1"/>
</dbReference>
<feature type="domain" description="Multidrug resistance protein MdtA-like alpha-helical hairpin" evidence="8">
    <location>
        <begin position="112"/>
        <end position="181"/>
    </location>
</feature>
<dbReference type="InterPro" id="IPR006143">
    <property type="entry name" value="RND_pump_MFP"/>
</dbReference>
<evidence type="ECO:0000313" key="12">
    <source>
        <dbReference type="EMBL" id="MBU8873042.1"/>
    </source>
</evidence>
<feature type="domain" description="Multidrug resistance protein MdtA-like C-terminal permuted SH3" evidence="11">
    <location>
        <begin position="305"/>
        <end position="366"/>
    </location>
</feature>
<comment type="similarity">
    <text evidence="2">Belongs to the membrane fusion protein (MFP) (TC 8.A.1) family.</text>
</comment>
<dbReference type="PANTHER" id="PTHR30469">
    <property type="entry name" value="MULTIDRUG RESISTANCE PROTEIN MDTA"/>
    <property type="match status" value="1"/>
</dbReference>
<evidence type="ECO:0000259" key="11">
    <source>
        <dbReference type="Pfam" id="PF25967"/>
    </source>
</evidence>
<comment type="subcellular location">
    <subcellularLocation>
        <location evidence="1">Cell membrane</location>
    </subcellularLocation>
</comment>
<feature type="compositionally biased region" description="Gly residues" evidence="7">
    <location>
        <begin position="418"/>
        <end position="427"/>
    </location>
</feature>
<organism evidence="12 13">
    <name type="scientific">Reyranella humidisoli</name>
    <dbReference type="NCBI Taxonomy" id="2849149"/>
    <lineage>
        <taxon>Bacteria</taxon>
        <taxon>Pseudomonadati</taxon>
        <taxon>Pseudomonadota</taxon>
        <taxon>Alphaproteobacteria</taxon>
        <taxon>Hyphomicrobiales</taxon>
        <taxon>Reyranellaceae</taxon>
        <taxon>Reyranella</taxon>
    </lineage>
</organism>
<evidence type="ECO:0000256" key="4">
    <source>
        <dbReference type="ARBA" id="ARBA00022475"/>
    </source>
</evidence>
<evidence type="ECO:0000256" key="5">
    <source>
        <dbReference type="ARBA" id="ARBA00022519"/>
    </source>
</evidence>
<dbReference type="Pfam" id="PF25917">
    <property type="entry name" value="BSH_RND"/>
    <property type="match status" value="1"/>
</dbReference>
<dbReference type="EMBL" id="JAHOPB010000001">
    <property type="protein sequence ID" value="MBU8873042.1"/>
    <property type="molecule type" value="Genomic_DNA"/>
</dbReference>
<evidence type="ECO:0000259" key="8">
    <source>
        <dbReference type="Pfam" id="PF25876"/>
    </source>
</evidence>
<evidence type="ECO:0000256" key="6">
    <source>
        <dbReference type="ARBA" id="ARBA00023136"/>
    </source>
</evidence>
<gene>
    <name evidence="12" type="ORF">KQ910_04675</name>
</gene>
<dbReference type="InterPro" id="IPR058627">
    <property type="entry name" value="MdtA-like_C"/>
</dbReference>
<dbReference type="InterPro" id="IPR058625">
    <property type="entry name" value="MdtA-like_BSH"/>
</dbReference>
<dbReference type="RefSeq" id="WP_216957310.1">
    <property type="nucleotide sequence ID" value="NZ_JAHOPB010000001.1"/>
</dbReference>
<evidence type="ECO:0000256" key="3">
    <source>
        <dbReference type="ARBA" id="ARBA00022448"/>
    </source>
</evidence>
<dbReference type="Pfam" id="PF25967">
    <property type="entry name" value="RND-MFP_C"/>
    <property type="match status" value="1"/>
</dbReference>
<dbReference type="Pfam" id="PF25944">
    <property type="entry name" value="Beta-barrel_RND"/>
    <property type="match status" value="1"/>
</dbReference>
<dbReference type="PANTHER" id="PTHR30469:SF12">
    <property type="entry name" value="MULTIDRUG RESISTANCE PROTEIN MDTA"/>
    <property type="match status" value="1"/>
</dbReference>
<reference evidence="12 13" key="1">
    <citation type="submission" date="2021-06" db="EMBL/GenBank/DDBJ databases">
        <authorList>
            <person name="Lee D.H."/>
        </authorList>
    </citation>
    <scope>NUCLEOTIDE SEQUENCE [LARGE SCALE GENOMIC DNA]</scope>
    <source>
        <strain evidence="12 13">MMS21-HV4-11</strain>
    </source>
</reference>
<sequence>MKRLRTLLGIGLGLAIVAGAGWYITQSSTAPPPRSAGRFAAGAAVPVGLATAAKGDIPIVLRALGTVTPLQTVNVKTQITGQLVDVFFKEGQMVKQGDLLALVDSRPYDVALQQVLGQQQRDEALLKNAQADLERYRKLVQQDSIARQQYDTQVSLVRQYEAALVVDQALVDAAKLNVAYTRIVAPLTGKIGLRMVDKGNYVTMGDSSSICVIIQVQPISVLFTIPEDSLPLVRRRLKTGETMDVRALDRSQKVELGVGRLDTTDNVIDLTTGTVKLRAIFDNADESLFPNQFVNVRLLADTVKDAVVVPVAAIQRGQPGTFVYLARPDDSVEIRVVQLGETDGERVAILKGLQVGDQVVIDGVDRLRDGAKIRRPTATPRASAGPPVANAPSPKAGPDGQPQGAPAEGQRRRQQANGAGGGTGGPNPGQPATQTNQ</sequence>
<feature type="region of interest" description="Disordered" evidence="7">
    <location>
        <begin position="371"/>
        <end position="437"/>
    </location>
</feature>